<evidence type="ECO:0000313" key="13">
    <source>
        <dbReference type="Proteomes" id="UP000266273"/>
    </source>
</evidence>
<organism evidence="12 13">
    <name type="scientific">Dichotomicrobium thermohalophilum</name>
    <dbReference type="NCBI Taxonomy" id="933063"/>
    <lineage>
        <taxon>Bacteria</taxon>
        <taxon>Pseudomonadati</taxon>
        <taxon>Pseudomonadota</taxon>
        <taxon>Alphaproteobacteria</taxon>
        <taxon>Hyphomicrobiales</taxon>
        <taxon>Hyphomicrobiaceae</taxon>
        <taxon>Dichotomicrobium</taxon>
    </lineage>
</organism>
<feature type="region of interest" description="Disordered" evidence="10">
    <location>
        <begin position="195"/>
        <end position="222"/>
    </location>
</feature>
<dbReference type="FunFam" id="2.40.440.10:FF:000002">
    <property type="entry name" value="L,D-transpeptidase ErfK/SrfK"/>
    <property type="match status" value="1"/>
</dbReference>
<dbReference type="InterPro" id="IPR038063">
    <property type="entry name" value="Transpep_catalytic_dom"/>
</dbReference>
<evidence type="ECO:0000259" key="11">
    <source>
        <dbReference type="PROSITE" id="PS52029"/>
    </source>
</evidence>
<gene>
    <name evidence="12" type="ORF">BXY53_1354</name>
</gene>
<reference evidence="12 13" key="1">
    <citation type="submission" date="2018-08" db="EMBL/GenBank/DDBJ databases">
        <title>Genomic Encyclopedia of Archaeal and Bacterial Type Strains, Phase II (KMG-II): from individual species to whole genera.</title>
        <authorList>
            <person name="Goeker M."/>
        </authorList>
    </citation>
    <scope>NUCLEOTIDE SEQUENCE [LARGE SCALE GENOMIC DNA]</scope>
    <source>
        <strain evidence="12 13">DSM 5002</strain>
    </source>
</reference>
<evidence type="ECO:0000256" key="4">
    <source>
        <dbReference type="ARBA" id="ARBA00022679"/>
    </source>
</evidence>
<evidence type="ECO:0000313" key="12">
    <source>
        <dbReference type="EMBL" id="RIA56251.1"/>
    </source>
</evidence>
<dbReference type="Pfam" id="PF03734">
    <property type="entry name" value="YkuD"/>
    <property type="match status" value="1"/>
</dbReference>
<feature type="compositionally biased region" description="Basic and acidic residues" evidence="10">
    <location>
        <begin position="213"/>
        <end position="222"/>
    </location>
</feature>
<dbReference type="GO" id="GO:0005576">
    <property type="term" value="C:extracellular region"/>
    <property type="evidence" value="ECO:0007669"/>
    <property type="project" value="TreeGrafter"/>
</dbReference>
<keyword evidence="7 9" id="KW-0573">Peptidoglycan synthesis</keyword>
<keyword evidence="4" id="KW-0808">Transferase</keyword>
<feature type="domain" description="L,D-TPase catalytic" evidence="11">
    <location>
        <begin position="56"/>
        <end position="186"/>
    </location>
</feature>
<dbReference type="SUPFAM" id="SSF141523">
    <property type="entry name" value="L,D-transpeptidase catalytic domain-like"/>
    <property type="match status" value="1"/>
</dbReference>
<dbReference type="Gene3D" id="2.40.440.10">
    <property type="entry name" value="L,D-transpeptidase catalytic domain-like"/>
    <property type="match status" value="1"/>
</dbReference>
<protein>
    <submittedName>
        <fullName evidence="12">Lipoprotein-anchoring transpeptidase ErfK/SrfK</fullName>
    </submittedName>
</protein>
<keyword evidence="6 9" id="KW-0133">Cell shape</keyword>
<accession>A0A397QDB1</accession>
<comment type="similarity">
    <text evidence="2">Belongs to the YkuD family.</text>
</comment>
<name>A0A397QDB1_9HYPH</name>
<keyword evidence="8 9" id="KW-0961">Cell wall biogenesis/degradation</keyword>
<comment type="pathway">
    <text evidence="1 9">Cell wall biogenesis; peptidoglycan biosynthesis.</text>
</comment>
<comment type="caution">
    <text evidence="12">The sequence shown here is derived from an EMBL/GenBank/DDBJ whole genome shotgun (WGS) entry which is preliminary data.</text>
</comment>
<evidence type="ECO:0000256" key="9">
    <source>
        <dbReference type="PROSITE-ProRule" id="PRU01373"/>
    </source>
</evidence>
<dbReference type="PANTHER" id="PTHR30582">
    <property type="entry name" value="L,D-TRANSPEPTIDASE"/>
    <property type="match status" value="1"/>
</dbReference>
<evidence type="ECO:0000256" key="6">
    <source>
        <dbReference type="ARBA" id="ARBA00022960"/>
    </source>
</evidence>
<dbReference type="Proteomes" id="UP000266273">
    <property type="component" value="Unassembled WGS sequence"/>
</dbReference>
<keyword evidence="13" id="KW-1185">Reference proteome</keyword>
<sequence length="222" mass="24726">MRQMFLWFAAVALCTAAFTTAPAVNSPVSAQFSSFFSFSSASGRNMVSFSKRYSPGTIIVSFGDRRLYHVRKRGRAMSYPIAVPRPEARWGGTLRVSQKRVNPSWRPTARMRREDPTLPAYVPGGHPRNPLGSRALYLGSTLYRIHGTDAPQLIGRQVSSGCIRMHNSHVEELYRKTRVGARVIVTSRRFRTSAIASSPSSNSFGSSGSSSSRDWDPFNRNF</sequence>
<keyword evidence="12" id="KW-0449">Lipoprotein</keyword>
<dbReference type="GO" id="GO:0018104">
    <property type="term" value="P:peptidoglycan-protein cross-linking"/>
    <property type="evidence" value="ECO:0007669"/>
    <property type="project" value="TreeGrafter"/>
</dbReference>
<dbReference type="GO" id="GO:0008360">
    <property type="term" value="P:regulation of cell shape"/>
    <property type="evidence" value="ECO:0007669"/>
    <property type="project" value="UniProtKB-UniRule"/>
</dbReference>
<evidence type="ECO:0000256" key="1">
    <source>
        <dbReference type="ARBA" id="ARBA00004752"/>
    </source>
</evidence>
<dbReference type="UniPathway" id="UPA00219"/>
<proteinExistence type="inferred from homology"/>
<dbReference type="PROSITE" id="PS52029">
    <property type="entry name" value="LD_TPASE"/>
    <property type="match status" value="1"/>
</dbReference>
<dbReference type="InterPro" id="IPR005490">
    <property type="entry name" value="LD_TPept_cat_dom"/>
</dbReference>
<dbReference type="GO" id="GO:0016757">
    <property type="term" value="F:glycosyltransferase activity"/>
    <property type="evidence" value="ECO:0007669"/>
    <property type="project" value="UniProtKB-KW"/>
</dbReference>
<keyword evidence="3" id="KW-0328">Glycosyltransferase</keyword>
<feature type="active site" description="Nucleophile" evidence="9">
    <location>
        <position position="162"/>
    </location>
</feature>
<dbReference type="InterPro" id="IPR050979">
    <property type="entry name" value="LD-transpeptidase"/>
</dbReference>
<dbReference type="CDD" id="cd16913">
    <property type="entry name" value="YkuD_like"/>
    <property type="match status" value="1"/>
</dbReference>
<dbReference type="GO" id="GO:0071972">
    <property type="term" value="F:peptidoglycan L,D-transpeptidase activity"/>
    <property type="evidence" value="ECO:0007669"/>
    <property type="project" value="TreeGrafter"/>
</dbReference>
<keyword evidence="5" id="KW-0378">Hydrolase</keyword>
<evidence type="ECO:0000256" key="8">
    <source>
        <dbReference type="ARBA" id="ARBA00023316"/>
    </source>
</evidence>
<dbReference type="AlphaFoldDB" id="A0A397QDB1"/>
<evidence type="ECO:0000256" key="3">
    <source>
        <dbReference type="ARBA" id="ARBA00022676"/>
    </source>
</evidence>
<feature type="compositionally biased region" description="Low complexity" evidence="10">
    <location>
        <begin position="195"/>
        <end position="212"/>
    </location>
</feature>
<feature type="active site" description="Proton donor/acceptor" evidence="9">
    <location>
        <position position="146"/>
    </location>
</feature>
<evidence type="ECO:0000256" key="2">
    <source>
        <dbReference type="ARBA" id="ARBA00005992"/>
    </source>
</evidence>
<evidence type="ECO:0000256" key="7">
    <source>
        <dbReference type="ARBA" id="ARBA00022984"/>
    </source>
</evidence>
<dbReference type="EMBL" id="QXDF01000001">
    <property type="protein sequence ID" value="RIA56251.1"/>
    <property type="molecule type" value="Genomic_DNA"/>
</dbReference>
<dbReference type="PANTHER" id="PTHR30582:SF24">
    <property type="entry name" value="L,D-TRANSPEPTIDASE ERFK_SRFK-RELATED"/>
    <property type="match status" value="1"/>
</dbReference>
<dbReference type="GO" id="GO:0071555">
    <property type="term" value="P:cell wall organization"/>
    <property type="evidence" value="ECO:0007669"/>
    <property type="project" value="UniProtKB-UniRule"/>
</dbReference>
<evidence type="ECO:0000256" key="10">
    <source>
        <dbReference type="SAM" id="MobiDB-lite"/>
    </source>
</evidence>
<evidence type="ECO:0000256" key="5">
    <source>
        <dbReference type="ARBA" id="ARBA00022801"/>
    </source>
</evidence>